<dbReference type="EMBL" id="NKHZ01000080">
    <property type="protein sequence ID" value="PNS15183.1"/>
    <property type="molecule type" value="Genomic_DNA"/>
</dbReference>
<keyword evidence="2" id="KW-0240">DNA-directed RNA polymerase</keyword>
<dbReference type="OrthoDB" id="4194555at2759"/>
<sequence>MTWNDLPIELFELVLSYVYREDAKTLRLVNKSFEGKVSPFFFRSVVVPFNSELQDMVKRDIQARNGESGKGRGKRVAIDDDHVLAEESSLSWMQQPAGGDDTFRGHGYKVFSGFGRHIRSFGMSFEVTEDDLRRPPLKQLLDSHESFYGSYEWPPPSYRRFDKLASLERTADEMSHLRDAMKHLTGVRALGLSLNNGLGWLCPRERIITTSTRPRIFGNVFAQPPVLTPFLGSICIPHTSDRAHPGMELDRRADVAAAVISRVRQRIQGDGGGAARDVPMHGINAGEAIGRAGLPRALDDDALALLNWPLGHRAGPGRLDLEQDLHMPMDNTNLDENFGRTRGQTRARQELDGTRLAAAAADPLNALGQLAMEAMFRPPVGRAIARFPRLRPQLVNAAPPAPRDQPGPPGADGFLAAHHLGAPPAGNIQQAPPPGNPIRQQDRDNRRSNNAEQIPQQPVLHWSQIAAQSLVQPYPASISRTTHGVTSQTDQSEGSRGLEFVENQDGTSAASPETERPFLPSQLSQTQREWLLEADWAMRAFLQSYMLSIVDNKSIFQHVKVFNFAFLSSRFIPILSRSDFWSSFPVLEELTLHISPDWRMMERYGNDILDKSVKPSEACDPMFWLLHNFIGQITSLKTLDIGWIRNINHPKEGLYQFGEMLPAPVVPLEDTHRAEQKLMVDLLFVEHLKLTHCYLTPATLKNIVHNLQSKSMCELTLTNVSLTADRSTNFLRRSNRPTRDARGLLPEGPQIRTNSWVAVLNEIGPTKMIEDLEPTGSYSPNGDGQDLRLLERINIVNCGYATSALAAELDFQANNPANAPQAPNGLNALPLRRQMLQDLAPVASRESTTAFMKSNDPHLGFVVHEKRQDETECLQLEFGMRLVHNEDEDDGDGDDSDSEFGGPLPGDNVNGWALGAVSRFSGTLTRD</sequence>
<evidence type="ECO:0000313" key="2">
    <source>
        <dbReference type="EMBL" id="PNS15183.1"/>
    </source>
</evidence>
<comment type="caution">
    <text evidence="2">The sequence shown here is derived from an EMBL/GenBank/DDBJ whole genome shotgun (WGS) entry which is preliminary data.</text>
</comment>
<feature type="compositionally biased region" description="Basic and acidic residues" evidence="1">
    <location>
        <begin position="440"/>
        <end position="449"/>
    </location>
</feature>
<evidence type="ECO:0000313" key="3">
    <source>
        <dbReference type="Proteomes" id="UP000243797"/>
    </source>
</evidence>
<dbReference type="GO" id="GO:0000428">
    <property type="term" value="C:DNA-directed RNA polymerase complex"/>
    <property type="evidence" value="ECO:0007669"/>
    <property type="project" value="UniProtKB-KW"/>
</dbReference>
<reference evidence="2 3" key="1">
    <citation type="submission" date="2017-06" db="EMBL/GenBank/DDBJ databases">
        <title>Draft genome sequence of a variant of Elsinoe murrayae.</title>
        <authorList>
            <person name="Cheng Q."/>
        </authorList>
    </citation>
    <scope>NUCLEOTIDE SEQUENCE [LARGE SCALE GENOMIC DNA]</scope>
    <source>
        <strain evidence="2 3">CQ-2017a</strain>
    </source>
</reference>
<gene>
    <name evidence="2" type="ORF">CAC42_8184</name>
</gene>
<proteinExistence type="predicted"/>
<dbReference type="AlphaFoldDB" id="A0A2K1QJZ3"/>
<dbReference type="InParanoid" id="A0A2K1QJZ3"/>
<feature type="compositionally biased region" description="Pro residues" evidence="1">
    <location>
        <begin position="399"/>
        <end position="409"/>
    </location>
</feature>
<organism evidence="2 3">
    <name type="scientific">Sphaceloma murrayae</name>
    <dbReference type="NCBI Taxonomy" id="2082308"/>
    <lineage>
        <taxon>Eukaryota</taxon>
        <taxon>Fungi</taxon>
        <taxon>Dikarya</taxon>
        <taxon>Ascomycota</taxon>
        <taxon>Pezizomycotina</taxon>
        <taxon>Dothideomycetes</taxon>
        <taxon>Dothideomycetidae</taxon>
        <taxon>Myriangiales</taxon>
        <taxon>Elsinoaceae</taxon>
        <taxon>Sphaceloma</taxon>
    </lineage>
</organism>
<protein>
    <submittedName>
        <fullName evidence="2">DNA-directed RNA polymerase III subunit rpc1</fullName>
    </submittedName>
</protein>
<accession>A0A2K1QJZ3</accession>
<dbReference type="Proteomes" id="UP000243797">
    <property type="component" value="Unassembled WGS sequence"/>
</dbReference>
<feature type="compositionally biased region" description="Acidic residues" evidence="1">
    <location>
        <begin position="886"/>
        <end position="898"/>
    </location>
</feature>
<evidence type="ECO:0000256" key="1">
    <source>
        <dbReference type="SAM" id="MobiDB-lite"/>
    </source>
</evidence>
<feature type="region of interest" description="Disordered" evidence="1">
    <location>
        <begin position="885"/>
        <end position="912"/>
    </location>
</feature>
<keyword evidence="3" id="KW-1185">Reference proteome</keyword>
<feature type="region of interest" description="Disordered" evidence="1">
    <location>
        <begin position="395"/>
        <end position="459"/>
    </location>
</feature>
<keyword evidence="2" id="KW-0804">Transcription</keyword>
<name>A0A2K1QJZ3_9PEZI</name>